<dbReference type="EMBL" id="ML978076">
    <property type="protein sequence ID" value="KAF2010308.1"/>
    <property type="molecule type" value="Genomic_DNA"/>
</dbReference>
<gene>
    <name evidence="2" type="ORF">BU24DRAFT_55882</name>
</gene>
<dbReference type="RefSeq" id="XP_033378647.1">
    <property type="nucleotide sequence ID" value="XM_033534391.1"/>
</dbReference>
<keyword evidence="1" id="KW-1133">Transmembrane helix</keyword>
<evidence type="ECO:0000313" key="2">
    <source>
        <dbReference type="EMBL" id="KAF2010308.1"/>
    </source>
</evidence>
<organism evidence="2 3">
    <name type="scientific">Aaosphaeria arxii CBS 175.79</name>
    <dbReference type="NCBI Taxonomy" id="1450172"/>
    <lineage>
        <taxon>Eukaryota</taxon>
        <taxon>Fungi</taxon>
        <taxon>Dikarya</taxon>
        <taxon>Ascomycota</taxon>
        <taxon>Pezizomycotina</taxon>
        <taxon>Dothideomycetes</taxon>
        <taxon>Pleosporomycetidae</taxon>
        <taxon>Pleosporales</taxon>
        <taxon>Pleosporales incertae sedis</taxon>
        <taxon>Aaosphaeria</taxon>
    </lineage>
</organism>
<dbReference type="AlphaFoldDB" id="A0A6A5XBH5"/>
<name>A0A6A5XBH5_9PLEO</name>
<evidence type="ECO:0000313" key="3">
    <source>
        <dbReference type="Proteomes" id="UP000799778"/>
    </source>
</evidence>
<dbReference type="GeneID" id="54291788"/>
<feature type="transmembrane region" description="Helical" evidence="1">
    <location>
        <begin position="20"/>
        <end position="37"/>
    </location>
</feature>
<keyword evidence="1" id="KW-0812">Transmembrane</keyword>
<protein>
    <submittedName>
        <fullName evidence="2">Uncharacterized protein</fullName>
    </submittedName>
</protein>
<keyword evidence="1" id="KW-0472">Membrane</keyword>
<reference evidence="2" key="1">
    <citation type="journal article" date="2020" name="Stud. Mycol.">
        <title>101 Dothideomycetes genomes: a test case for predicting lifestyles and emergence of pathogens.</title>
        <authorList>
            <person name="Haridas S."/>
            <person name="Albert R."/>
            <person name="Binder M."/>
            <person name="Bloem J."/>
            <person name="Labutti K."/>
            <person name="Salamov A."/>
            <person name="Andreopoulos B."/>
            <person name="Baker S."/>
            <person name="Barry K."/>
            <person name="Bills G."/>
            <person name="Bluhm B."/>
            <person name="Cannon C."/>
            <person name="Castanera R."/>
            <person name="Culley D."/>
            <person name="Daum C."/>
            <person name="Ezra D."/>
            <person name="Gonzalez J."/>
            <person name="Henrissat B."/>
            <person name="Kuo A."/>
            <person name="Liang C."/>
            <person name="Lipzen A."/>
            <person name="Lutzoni F."/>
            <person name="Magnuson J."/>
            <person name="Mondo S."/>
            <person name="Nolan M."/>
            <person name="Ohm R."/>
            <person name="Pangilinan J."/>
            <person name="Park H.-J."/>
            <person name="Ramirez L."/>
            <person name="Alfaro M."/>
            <person name="Sun H."/>
            <person name="Tritt A."/>
            <person name="Yoshinaga Y."/>
            <person name="Zwiers L.-H."/>
            <person name="Turgeon B."/>
            <person name="Goodwin S."/>
            <person name="Spatafora J."/>
            <person name="Crous P."/>
            <person name="Grigoriev I."/>
        </authorList>
    </citation>
    <scope>NUCLEOTIDE SEQUENCE</scope>
    <source>
        <strain evidence="2">CBS 175.79</strain>
    </source>
</reference>
<sequence>MASNPRPKHEDPSFQIDHRSISFLFLPSTLVLSYLLVPFTKSYITDRSFLMSVFLTLHSRLTKMVSISPCLMHLGSNTPQSIKVPLRS</sequence>
<proteinExistence type="predicted"/>
<keyword evidence="3" id="KW-1185">Reference proteome</keyword>
<evidence type="ECO:0000256" key="1">
    <source>
        <dbReference type="SAM" id="Phobius"/>
    </source>
</evidence>
<accession>A0A6A5XBH5</accession>
<dbReference type="Proteomes" id="UP000799778">
    <property type="component" value="Unassembled WGS sequence"/>
</dbReference>